<dbReference type="GO" id="GO:0005829">
    <property type="term" value="C:cytosol"/>
    <property type="evidence" value="ECO:0007669"/>
    <property type="project" value="TreeGrafter"/>
</dbReference>
<keyword evidence="11" id="KW-1185">Reference proteome</keyword>
<evidence type="ECO:0000256" key="1">
    <source>
        <dbReference type="ARBA" id="ARBA00003041"/>
    </source>
</evidence>
<keyword evidence="5" id="KW-1005">Bacterial flagellum biogenesis</keyword>
<evidence type="ECO:0000313" key="11">
    <source>
        <dbReference type="Proteomes" id="UP000295530"/>
    </source>
</evidence>
<dbReference type="PANTHER" id="PTHR34982:SF1">
    <property type="entry name" value="FLAGELLAR ASSEMBLY PROTEIN FLIH"/>
    <property type="match status" value="1"/>
</dbReference>
<dbReference type="Proteomes" id="UP000295530">
    <property type="component" value="Unassembled WGS sequence"/>
</dbReference>
<keyword evidence="10" id="KW-0969">Cilium</keyword>
<organism evidence="10 11">
    <name type="scientific">Scandinavium goeteborgense</name>
    <dbReference type="NCBI Taxonomy" id="1851514"/>
    <lineage>
        <taxon>Bacteria</taxon>
        <taxon>Pseudomonadati</taxon>
        <taxon>Pseudomonadota</taxon>
        <taxon>Gammaproteobacteria</taxon>
        <taxon>Enterobacterales</taxon>
        <taxon>Enterobacteriaceae</taxon>
        <taxon>Scandinavium</taxon>
    </lineage>
</organism>
<evidence type="ECO:0000256" key="7">
    <source>
        <dbReference type="ARBA" id="ARBA00023225"/>
    </source>
</evidence>
<sequence>MALDTLQGRFRQYRFPALGADASAPQEDEQHYLARVAEHQIQLKEGYQEGFKRGLEEGQKEGQEQGLRQGTEKGFNEGMRKGYTDGSLSAQKEGQQQFALASKPLDDIAHQVNDYLGTIQRKQRDDLLQLVEKVTRQVIRCELALQPTQLLSIIEEALSALPSVPESLQVMLSSEEFERIQNVAPEKVSEWGLTPSTTLQSGECRIVTESSELDVGCEHRLEQCMKAIKETLTPEQKDA</sequence>
<proteinExistence type="inferred from homology"/>
<keyword evidence="6" id="KW-0653">Protein transport</keyword>
<evidence type="ECO:0000256" key="8">
    <source>
        <dbReference type="SAM" id="MobiDB-lite"/>
    </source>
</evidence>
<keyword evidence="10" id="KW-0282">Flagellum</keyword>
<name>A0A4R6E6R4_SCAGO</name>
<accession>A0A4R6E6R4</accession>
<dbReference type="NCBIfam" id="NF009925">
    <property type="entry name" value="PRK13386.1"/>
    <property type="match status" value="1"/>
</dbReference>
<comment type="caution">
    <text evidence="10">The sequence shown here is derived from an EMBL/GenBank/DDBJ whole genome shotgun (WGS) entry which is preliminary data.</text>
</comment>
<reference evidence="10 11" key="1">
    <citation type="submission" date="2019-03" db="EMBL/GenBank/DDBJ databases">
        <title>Genomic analyses of the natural microbiome of Caenorhabditis elegans.</title>
        <authorList>
            <person name="Samuel B."/>
        </authorList>
    </citation>
    <scope>NUCLEOTIDE SEQUENCE [LARGE SCALE GENOMIC DNA]</scope>
    <source>
        <strain evidence="10 11">BIGb0156</strain>
    </source>
</reference>
<dbReference type="RefSeq" id="WP_125355381.1">
    <property type="nucleotide sequence ID" value="NZ_CACSIW010000001.1"/>
</dbReference>
<dbReference type="EMBL" id="SNVX01000015">
    <property type="protein sequence ID" value="TDN53603.1"/>
    <property type="molecule type" value="Genomic_DNA"/>
</dbReference>
<dbReference type="GO" id="GO:0015031">
    <property type="term" value="P:protein transport"/>
    <property type="evidence" value="ECO:0007669"/>
    <property type="project" value="UniProtKB-KW"/>
</dbReference>
<protein>
    <recommendedName>
        <fullName evidence="3">Flagellar assembly protein FliH</fullName>
    </recommendedName>
</protein>
<evidence type="ECO:0000256" key="3">
    <source>
        <dbReference type="ARBA" id="ARBA00016507"/>
    </source>
</evidence>
<evidence type="ECO:0000259" key="9">
    <source>
        <dbReference type="Pfam" id="PF02108"/>
    </source>
</evidence>
<evidence type="ECO:0000256" key="6">
    <source>
        <dbReference type="ARBA" id="ARBA00022927"/>
    </source>
</evidence>
<feature type="compositionally biased region" description="Basic and acidic residues" evidence="8">
    <location>
        <begin position="70"/>
        <end position="83"/>
    </location>
</feature>
<evidence type="ECO:0000256" key="5">
    <source>
        <dbReference type="ARBA" id="ARBA00022795"/>
    </source>
</evidence>
<dbReference type="InterPro" id="IPR051472">
    <property type="entry name" value="T3SS_Stator/FliH"/>
</dbReference>
<feature type="domain" description="Flagellar assembly protein FliH/Type III secretion system HrpE" evidence="9">
    <location>
        <begin position="102"/>
        <end position="224"/>
    </location>
</feature>
<dbReference type="OrthoDB" id="6397640at2"/>
<dbReference type="InterPro" id="IPR018035">
    <property type="entry name" value="Flagellar_FliH/T3SS_HrpE"/>
</dbReference>
<evidence type="ECO:0000313" key="10">
    <source>
        <dbReference type="EMBL" id="TDN53603.1"/>
    </source>
</evidence>
<feature type="region of interest" description="Disordered" evidence="8">
    <location>
        <begin position="56"/>
        <end position="84"/>
    </location>
</feature>
<dbReference type="AlphaFoldDB" id="A0A4R6E6R4"/>
<keyword evidence="4" id="KW-0813">Transport</keyword>
<gene>
    <name evidence="10" type="ORF">EC847_11531</name>
</gene>
<dbReference type="GO" id="GO:0044781">
    <property type="term" value="P:bacterial-type flagellum organization"/>
    <property type="evidence" value="ECO:0007669"/>
    <property type="project" value="UniProtKB-KW"/>
</dbReference>
<evidence type="ECO:0000256" key="2">
    <source>
        <dbReference type="ARBA" id="ARBA00006602"/>
    </source>
</evidence>
<comment type="similarity">
    <text evidence="2">Belongs to the FliH family.</text>
</comment>
<keyword evidence="7" id="KW-1006">Bacterial flagellum protein export</keyword>
<dbReference type="Pfam" id="PF02108">
    <property type="entry name" value="FliH"/>
    <property type="match status" value="1"/>
</dbReference>
<dbReference type="PANTHER" id="PTHR34982">
    <property type="entry name" value="YOP PROTEINS TRANSLOCATION PROTEIN L"/>
    <property type="match status" value="1"/>
</dbReference>
<evidence type="ECO:0000256" key="4">
    <source>
        <dbReference type="ARBA" id="ARBA00022448"/>
    </source>
</evidence>
<comment type="function">
    <text evidence="1">Needed for flagellar regrowth and assembly.</text>
</comment>
<keyword evidence="10" id="KW-0966">Cell projection</keyword>